<reference evidence="1 2" key="1">
    <citation type="submission" date="2024-01" db="EMBL/GenBank/DDBJ databases">
        <title>The complete chloroplast genome sequence of Lithospermum erythrorhizon: insights into the phylogenetic relationship among Boraginaceae species and the maternal lineages of purple gromwells.</title>
        <authorList>
            <person name="Okada T."/>
            <person name="Watanabe K."/>
        </authorList>
    </citation>
    <scope>NUCLEOTIDE SEQUENCE [LARGE SCALE GENOMIC DNA]</scope>
</reference>
<dbReference type="AlphaFoldDB" id="A0AAV3RYR0"/>
<comment type="caution">
    <text evidence="1">The sequence shown here is derived from an EMBL/GenBank/DDBJ whole genome shotgun (WGS) entry which is preliminary data.</text>
</comment>
<accession>A0AAV3RYR0</accession>
<sequence length="274" mass="31682">MQQPFRRIQCHEYEGYGHIQSECAKFLKRQNINYYTSLSDDESEKEKDEVAFMVSMDSGSASEESPIGRGNDGDITTEEVFKHYETVFENWNDLRKTIEQQEEIQRLNLQLERMMNVGTGKLDEILQIVNPFVDKLTEGVKTRSDWFLDSGCSIHMTGNPSAVADVLTFGDGRKGQIIVRGWLNVKVKKDKELGESSMIKSEEDPGNCQYQFQLLQQILPHVQKEDVRSLHDKLMREVKNTEFRESLGLFQSELRRRLCSLFILGCWESHITGE</sequence>
<keyword evidence="2" id="KW-1185">Reference proteome</keyword>
<organism evidence="1 2">
    <name type="scientific">Lithospermum erythrorhizon</name>
    <name type="common">Purple gromwell</name>
    <name type="synonym">Lithospermum officinale var. erythrorhizon</name>
    <dbReference type="NCBI Taxonomy" id="34254"/>
    <lineage>
        <taxon>Eukaryota</taxon>
        <taxon>Viridiplantae</taxon>
        <taxon>Streptophyta</taxon>
        <taxon>Embryophyta</taxon>
        <taxon>Tracheophyta</taxon>
        <taxon>Spermatophyta</taxon>
        <taxon>Magnoliopsida</taxon>
        <taxon>eudicotyledons</taxon>
        <taxon>Gunneridae</taxon>
        <taxon>Pentapetalae</taxon>
        <taxon>asterids</taxon>
        <taxon>lamiids</taxon>
        <taxon>Boraginales</taxon>
        <taxon>Boraginaceae</taxon>
        <taxon>Boraginoideae</taxon>
        <taxon>Lithospermeae</taxon>
        <taxon>Lithospermum</taxon>
    </lineage>
</organism>
<evidence type="ECO:0000313" key="1">
    <source>
        <dbReference type="EMBL" id="GAA0184766.1"/>
    </source>
</evidence>
<dbReference type="EMBL" id="BAABME010012147">
    <property type="protein sequence ID" value="GAA0184766.1"/>
    <property type="molecule type" value="Genomic_DNA"/>
</dbReference>
<evidence type="ECO:0000313" key="2">
    <source>
        <dbReference type="Proteomes" id="UP001454036"/>
    </source>
</evidence>
<protein>
    <recommendedName>
        <fullName evidence="3">Gag-pol polyprotein</fullName>
    </recommendedName>
</protein>
<proteinExistence type="predicted"/>
<name>A0AAV3RYR0_LITER</name>
<evidence type="ECO:0008006" key="3">
    <source>
        <dbReference type="Google" id="ProtNLM"/>
    </source>
</evidence>
<dbReference type="Proteomes" id="UP001454036">
    <property type="component" value="Unassembled WGS sequence"/>
</dbReference>
<gene>
    <name evidence="1" type="ORF">LIER_32054</name>
</gene>